<feature type="transmembrane region" description="Helical" evidence="1">
    <location>
        <begin position="110"/>
        <end position="132"/>
    </location>
</feature>
<feature type="transmembrane region" description="Helical" evidence="1">
    <location>
        <begin position="76"/>
        <end position="98"/>
    </location>
</feature>
<feature type="transmembrane region" description="Helical" evidence="1">
    <location>
        <begin position="7"/>
        <end position="29"/>
    </location>
</feature>
<keyword evidence="3" id="KW-1185">Reference proteome</keyword>
<evidence type="ECO:0000313" key="3">
    <source>
        <dbReference type="Proteomes" id="UP001055247"/>
    </source>
</evidence>
<evidence type="ECO:0000313" key="2">
    <source>
        <dbReference type="EMBL" id="GJD92792.1"/>
    </source>
</evidence>
<dbReference type="PROSITE" id="PS51257">
    <property type="entry name" value="PROKAR_LIPOPROTEIN"/>
    <property type="match status" value="1"/>
</dbReference>
<sequence>MRPTMGTFIQIAIACIVFAMLRVFLSLVLNLGMMERAAAGFYAPLPYNIIMTVLNALKSFLAALVAVLCSRVVGDVATATTLTLTAFAFFAGVIRVGLGREAALAPGISFIAALISTGVTYGAIVLGARLAIS</sequence>
<keyword evidence="1" id="KW-0472">Membrane</keyword>
<feature type="transmembrane region" description="Helical" evidence="1">
    <location>
        <begin position="49"/>
        <end position="69"/>
    </location>
</feature>
<accession>A0AAV4ZXS6</accession>
<dbReference type="Proteomes" id="UP001055247">
    <property type="component" value="Unassembled WGS sequence"/>
</dbReference>
<proteinExistence type="predicted"/>
<evidence type="ECO:0000256" key="1">
    <source>
        <dbReference type="SAM" id="Phobius"/>
    </source>
</evidence>
<dbReference type="EMBL" id="BPQO01000071">
    <property type="protein sequence ID" value="GJD92792.1"/>
    <property type="molecule type" value="Genomic_DNA"/>
</dbReference>
<gene>
    <name evidence="2" type="ORF">BHAOGJBA_6351</name>
</gene>
<keyword evidence="1" id="KW-0812">Transmembrane</keyword>
<comment type="caution">
    <text evidence="2">The sequence shown here is derived from an EMBL/GenBank/DDBJ whole genome shotgun (WGS) entry which is preliminary data.</text>
</comment>
<protein>
    <submittedName>
        <fullName evidence="2">Uncharacterized protein</fullName>
    </submittedName>
</protein>
<dbReference type="AlphaFoldDB" id="A0AAV4ZXS6"/>
<organism evidence="2 3">
    <name type="scientific">Methylobacterium hispanicum</name>
    <dbReference type="NCBI Taxonomy" id="270350"/>
    <lineage>
        <taxon>Bacteria</taxon>
        <taxon>Pseudomonadati</taxon>
        <taxon>Pseudomonadota</taxon>
        <taxon>Alphaproteobacteria</taxon>
        <taxon>Hyphomicrobiales</taxon>
        <taxon>Methylobacteriaceae</taxon>
        <taxon>Methylobacterium</taxon>
    </lineage>
</organism>
<name>A0AAV4ZXS6_9HYPH</name>
<reference evidence="2" key="1">
    <citation type="journal article" date="2016" name="Front. Microbiol.">
        <title>Genome Sequence of the Piezophilic, Mesophilic Sulfate-Reducing Bacterium Desulfovibrio indicus J2T.</title>
        <authorList>
            <person name="Cao J."/>
            <person name="Maignien L."/>
            <person name="Shao Z."/>
            <person name="Alain K."/>
            <person name="Jebbar M."/>
        </authorList>
    </citation>
    <scope>NUCLEOTIDE SEQUENCE</scope>
    <source>
        <strain evidence="2">DSM 16372</strain>
    </source>
</reference>
<keyword evidence="1" id="KW-1133">Transmembrane helix</keyword>
<reference evidence="2" key="2">
    <citation type="submission" date="2021-08" db="EMBL/GenBank/DDBJ databases">
        <authorList>
            <person name="Tani A."/>
            <person name="Ola A."/>
            <person name="Ogura Y."/>
            <person name="Katsura K."/>
            <person name="Hayashi T."/>
        </authorList>
    </citation>
    <scope>NUCLEOTIDE SEQUENCE</scope>
    <source>
        <strain evidence="2">DSM 16372</strain>
    </source>
</reference>